<dbReference type="EMBL" id="JAKIKS010000001">
    <property type="protein sequence ID" value="MCL1122950.1"/>
    <property type="molecule type" value="Genomic_DNA"/>
</dbReference>
<evidence type="ECO:0000313" key="2">
    <source>
        <dbReference type="Proteomes" id="UP001203423"/>
    </source>
</evidence>
<evidence type="ECO:0000313" key="1">
    <source>
        <dbReference type="EMBL" id="MCL1122950.1"/>
    </source>
</evidence>
<dbReference type="InterPro" id="IPR037883">
    <property type="entry name" value="Knr4/Smi1-like_sf"/>
</dbReference>
<reference evidence="1 2" key="1">
    <citation type="submission" date="2022-01" db="EMBL/GenBank/DDBJ databases">
        <title>Whole genome-based taxonomy of the Shewanellaceae.</title>
        <authorList>
            <person name="Martin-Rodriguez A.J."/>
        </authorList>
    </citation>
    <scope>NUCLEOTIDE SEQUENCE [LARGE SCALE GENOMIC DNA]</scope>
    <source>
        <strain evidence="1 2">DSM 17177</strain>
    </source>
</reference>
<comment type="caution">
    <text evidence="1">The sequence shown here is derived from an EMBL/GenBank/DDBJ whole genome shotgun (WGS) entry which is preliminary data.</text>
</comment>
<proteinExistence type="predicted"/>
<name>A0ABT0L6D6_9GAMM</name>
<organism evidence="1 2">
    <name type="scientific">Shewanella surugensis</name>
    <dbReference type="NCBI Taxonomy" id="212020"/>
    <lineage>
        <taxon>Bacteria</taxon>
        <taxon>Pseudomonadati</taxon>
        <taxon>Pseudomonadota</taxon>
        <taxon>Gammaproteobacteria</taxon>
        <taxon>Alteromonadales</taxon>
        <taxon>Shewanellaceae</taxon>
        <taxon>Shewanella</taxon>
    </lineage>
</organism>
<dbReference type="Gene3D" id="3.40.1580.10">
    <property type="entry name" value="SMI1/KNR4-like"/>
    <property type="match status" value="1"/>
</dbReference>
<dbReference type="RefSeq" id="WP_248938228.1">
    <property type="nucleotide sequence ID" value="NZ_JAKIKS010000001.1"/>
</dbReference>
<dbReference type="Proteomes" id="UP001203423">
    <property type="component" value="Unassembled WGS sequence"/>
</dbReference>
<protein>
    <submittedName>
        <fullName evidence="1">SMI1/KNR4 family protein</fullName>
    </submittedName>
</protein>
<dbReference type="SUPFAM" id="SSF160631">
    <property type="entry name" value="SMI1/KNR4-like"/>
    <property type="match status" value="1"/>
</dbReference>
<accession>A0ABT0L6D6</accession>
<gene>
    <name evidence="1" type="ORF">L2764_00250</name>
</gene>
<keyword evidence="2" id="KW-1185">Reference proteome</keyword>
<dbReference type="Pfam" id="PF14567">
    <property type="entry name" value="SUKH_5"/>
    <property type="match status" value="1"/>
</dbReference>
<sequence length="135" mass="15744">MNEIIEQLQSLSETVPVPLELPTFEQLVEVEEQILIPLPMDLKEYLLEASDVIYGYLEPVTASDPHSHTYLPEVTSYAWSIGMSREYIAICQQGDSFFCIDQQSQVMLWSEGEVQEEIWESLWQWVEEVWLQTNN</sequence>